<protein>
    <submittedName>
        <fullName evidence="2">Uncharacterized protein</fullName>
    </submittedName>
</protein>
<dbReference type="RefSeq" id="WP_190891693.1">
    <property type="nucleotide sequence ID" value="NZ_JACWZY010000037.1"/>
</dbReference>
<accession>A0A927G9P0</accession>
<dbReference type="EMBL" id="JACWZY010000037">
    <property type="protein sequence ID" value="MBD2704812.1"/>
    <property type="molecule type" value="Genomic_DNA"/>
</dbReference>
<name>A0A927G9P0_9BACT</name>
<keyword evidence="1" id="KW-0812">Transmembrane</keyword>
<feature type="transmembrane region" description="Helical" evidence="1">
    <location>
        <begin position="100"/>
        <end position="121"/>
    </location>
</feature>
<dbReference type="Proteomes" id="UP000598820">
    <property type="component" value="Unassembled WGS sequence"/>
</dbReference>
<feature type="transmembrane region" description="Helical" evidence="1">
    <location>
        <begin position="127"/>
        <end position="145"/>
    </location>
</feature>
<feature type="transmembrane region" description="Helical" evidence="1">
    <location>
        <begin position="58"/>
        <end position="79"/>
    </location>
</feature>
<proteinExistence type="predicted"/>
<sequence>MYNKDELSFFDSLKEKNNDSLFLWNLINLGFPLFTVSVSILVILFIEAKIADKLQDLLFNGVLPLTAVNLLVAASGYLIKYNKQKEEKLGLPTDNIRTKLLISILFIYLFSSSLFVIQTIYSPFNSWCKKLIQILLSIFAIYIALDTSNKLFLLQEEIIDKTHDDLNLNNERAIIESVVDEPLLIKSNPS</sequence>
<feature type="transmembrane region" description="Helical" evidence="1">
    <location>
        <begin position="21"/>
        <end position="46"/>
    </location>
</feature>
<keyword evidence="3" id="KW-1185">Reference proteome</keyword>
<evidence type="ECO:0000313" key="3">
    <source>
        <dbReference type="Proteomes" id="UP000598820"/>
    </source>
</evidence>
<keyword evidence="1" id="KW-0472">Membrane</keyword>
<evidence type="ECO:0000256" key="1">
    <source>
        <dbReference type="SAM" id="Phobius"/>
    </source>
</evidence>
<evidence type="ECO:0000313" key="2">
    <source>
        <dbReference type="EMBL" id="MBD2704812.1"/>
    </source>
</evidence>
<organism evidence="2 3">
    <name type="scientific">Spirosoma profusum</name>
    <dbReference type="NCBI Taxonomy" id="2771354"/>
    <lineage>
        <taxon>Bacteria</taxon>
        <taxon>Pseudomonadati</taxon>
        <taxon>Bacteroidota</taxon>
        <taxon>Cytophagia</taxon>
        <taxon>Cytophagales</taxon>
        <taxon>Cytophagaceae</taxon>
        <taxon>Spirosoma</taxon>
    </lineage>
</organism>
<keyword evidence="1" id="KW-1133">Transmembrane helix</keyword>
<reference evidence="2" key="1">
    <citation type="submission" date="2020-09" db="EMBL/GenBank/DDBJ databases">
        <authorList>
            <person name="Kim M.K."/>
        </authorList>
    </citation>
    <scope>NUCLEOTIDE SEQUENCE</scope>
    <source>
        <strain evidence="2">BT702</strain>
    </source>
</reference>
<dbReference type="AlphaFoldDB" id="A0A927G9P0"/>
<gene>
    <name evidence="2" type="ORF">IC229_29545</name>
</gene>
<comment type="caution">
    <text evidence="2">The sequence shown here is derived from an EMBL/GenBank/DDBJ whole genome shotgun (WGS) entry which is preliminary data.</text>
</comment>